<keyword evidence="4" id="KW-1185">Reference proteome</keyword>
<feature type="chain" id="PRO_5019089958" evidence="1">
    <location>
        <begin position="26"/>
        <end position="207"/>
    </location>
</feature>
<dbReference type="InParanoid" id="A0A420WLC4"/>
<organism evidence="3 4">
    <name type="scientific">Litorimonas taeanensis</name>
    <dbReference type="NCBI Taxonomy" id="568099"/>
    <lineage>
        <taxon>Bacteria</taxon>
        <taxon>Pseudomonadati</taxon>
        <taxon>Pseudomonadota</taxon>
        <taxon>Alphaproteobacteria</taxon>
        <taxon>Maricaulales</taxon>
        <taxon>Robiginitomaculaceae</taxon>
    </lineage>
</organism>
<dbReference type="Proteomes" id="UP000282211">
    <property type="component" value="Unassembled WGS sequence"/>
</dbReference>
<reference evidence="3 4" key="1">
    <citation type="submission" date="2018-10" db="EMBL/GenBank/DDBJ databases">
        <title>Genomic Encyclopedia of Type Strains, Phase IV (KMG-IV): sequencing the most valuable type-strain genomes for metagenomic binning, comparative biology and taxonomic classification.</title>
        <authorList>
            <person name="Goeker M."/>
        </authorList>
    </citation>
    <scope>NUCLEOTIDE SEQUENCE [LARGE SCALE GENOMIC DNA]</scope>
    <source>
        <strain evidence="3 4">DSM 22008</strain>
    </source>
</reference>
<dbReference type="RefSeq" id="WP_121099564.1">
    <property type="nucleotide sequence ID" value="NZ_RBII01000001.1"/>
</dbReference>
<dbReference type="AlphaFoldDB" id="A0A420WLC4"/>
<dbReference type="InterPro" id="IPR013766">
    <property type="entry name" value="Thioredoxin_domain"/>
</dbReference>
<dbReference type="InterPro" id="IPR047262">
    <property type="entry name" value="PRX-like1"/>
</dbReference>
<keyword evidence="1" id="KW-0732">Signal</keyword>
<dbReference type="GO" id="GO:0016491">
    <property type="term" value="F:oxidoreductase activity"/>
    <property type="evidence" value="ECO:0007669"/>
    <property type="project" value="InterPro"/>
</dbReference>
<evidence type="ECO:0000256" key="1">
    <source>
        <dbReference type="SAM" id="SignalP"/>
    </source>
</evidence>
<dbReference type="Gene3D" id="3.40.30.10">
    <property type="entry name" value="Glutaredoxin"/>
    <property type="match status" value="1"/>
</dbReference>
<accession>A0A420WLC4</accession>
<dbReference type="InterPro" id="IPR036249">
    <property type="entry name" value="Thioredoxin-like_sf"/>
</dbReference>
<gene>
    <name evidence="3" type="ORF">DES40_1159</name>
</gene>
<proteinExistence type="predicted"/>
<sequence>MTKLSRTLSLALIASTLSFAGTASAKIATGSTVSNMTVTDSNGMTHNLSDYKGKKVILEWTNDGCPYVQKHYETGNMQAIQKEATADSDTVWLSVISSAPGKQGHVSGAEANNLTVTRDAAPSAVVLDPEGTMGKAFNAKTTPHMYIIDADQTLVYQGAIDDNRSAKHSTVATAKNYVKAALADMEAGRPIAESDTAPYGCSVKYKS</sequence>
<dbReference type="SUPFAM" id="SSF52833">
    <property type="entry name" value="Thioredoxin-like"/>
    <property type="match status" value="1"/>
</dbReference>
<dbReference type="EMBL" id="RBII01000001">
    <property type="protein sequence ID" value="RKQ71828.1"/>
    <property type="molecule type" value="Genomic_DNA"/>
</dbReference>
<comment type="caution">
    <text evidence="3">The sequence shown here is derived from an EMBL/GenBank/DDBJ whole genome shotgun (WGS) entry which is preliminary data.</text>
</comment>
<feature type="domain" description="Thioredoxin" evidence="2">
    <location>
        <begin position="27"/>
        <end position="183"/>
    </location>
</feature>
<dbReference type="Pfam" id="PF08534">
    <property type="entry name" value="Redoxin"/>
    <property type="match status" value="1"/>
</dbReference>
<evidence type="ECO:0000259" key="2">
    <source>
        <dbReference type="PROSITE" id="PS51352"/>
    </source>
</evidence>
<evidence type="ECO:0000313" key="3">
    <source>
        <dbReference type="EMBL" id="RKQ71828.1"/>
    </source>
</evidence>
<dbReference type="PANTHER" id="PTHR43640:SF1">
    <property type="entry name" value="THIOREDOXIN-DEPENDENT PEROXIREDOXIN"/>
    <property type="match status" value="1"/>
</dbReference>
<dbReference type="PANTHER" id="PTHR43640">
    <property type="entry name" value="OS07G0260300 PROTEIN"/>
    <property type="match status" value="1"/>
</dbReference>
<feature type="signal peptide" evidence="1">
    <location>
        <begin position="1"/>
        <end position="25"/>
    </location>
</feature>
<dbReference type="PROSITE" id="PS51352">
    <property type="entry name" value="THIOREDOXIN_2"/>
    <property type="match status" value="1"/>
</dbReference>
<dbReference type="InterPro" id="IPR013740">
    <property type="entry name" value="Redoxin"/>
</dbReference>
<protein>
    <submittedName>
        <fullName evidence="3">Peroxiredoxin</fullName>
    </submittedName>
</protein>
<evidence type="ECO:0000313" key="4">
    <source>
        <dbReference type="Proteomes" id="UP000282211"/>
    </source>
</evidence>
<dbReference type="OrthoDB" id="9809746at2"/>
<name>A0A420WLC4_9PROT</name>